<dbReference type="Proteomes" id="UP001177260">
    <property type="component" value="Unassembled WGS sequence"/>
</dbReference>
<evidence type="ECO:0000313" key="2">
    <source>
        <dbReference type="Proteomes" id="UP001177260"/>
    </source>
</evidence>
<gene>
    <name evidence="1" type="ORF">N8T08_006957</name>
</gene>
<evidence type="ECO:0000313" key="1">
    <source>
        <dbReference type="EMBL" id="KAK1143257.1"/>
    </source>
</evidence>
<protein>
    <submittedName>
        <fullName evidence="1">Uncharacterized protein</fullName>
    </submittedName>
</protein>
<keyword evidence="2" id="KW-1185">Reference proteome</keyword>
<reference evidence="1 2" key="1">
    <citation type="journal article" date="2023" name="ACS Omega">
        <title>Identification of the Neoaspergillic Acid Biosynthesis Gene Cluster by Establishing an In Vitro CRISPR-Ribonucleoprotein Genetic System in Aspergillus melleus.</title>
        <authorList>
            <person name="Yuan B."/>
            <person name="Grau M.F."/>
            <person name="Murata R.M."/>
            <person name="Torok T."/>
            <person name="Venkateswaran K."/>
            <person name="Stajich J.E."/>
            <person name="Wang C.C.C."/>
        </authorList>
    </citation>
    <scope>NUCLEOTIDE SEQUENCE [LARGE SCALE GENOMIC DNA]</scope>
    <source>
        <strain evidence="1 2">IMV 1140</strain>
    </source>
</reference>
<comment type="caution">
    <text evidence="1">The sequence shown here is derived from an EMBL/GenBank/DDBJ whole genome shotgun (WGS) entry which is preliminary data.</text>
</comment>
<accession>A0ACC3AZ33</accession>
<organism evidence="1 2">
    <name type="scientific">Aspergillus melleus</name>
    <dbReference type="NCBI Taxonomy" id="138277"/>
    <lineage>
        <taxon>Eukaryota</taxon>
        <taxon>Fungi</taxon>
        <taxon>Dikarya</taxon>
        <taxon>Ascomycota</taxon>
        <taxon>Pezizomycotina</taxon>
        <taxon>Eurotiomycetes</taxon>
        <taxon>Eurotiomycetidae</taxon>
        <taxon>Eurotiales</taxon>
        <taxon>Aspergillaceae</taxon>
        <taxon>Aspergillus</taxon>
        <taxon>Aspergillus subgen. Circumdati</taxon>
    </lineage>
</organism>
<sequence>MGSPVPNDQYLLSRDYIDCSRLNLQHSLWTQMFGYLLHPDIDTTNRDLKIADVGTGTGAWLTDLAPHLPSTCQLDGYDLDIAQAPPTEWLPPNMRLRTWDAFSPVPDDLVGQYDIVHIKLFVFVVKGDPTALLRNLLTLLKPGGYLQWAEVDVPGMKLTKTNPSVSNESMQQLFNMTASQDPRLIPAWPDQLPEIFAKEGLLDVKAHRVQALPHLEYAMHHCNLMIYDMIAQRAANGAKAKEIMELVPKAAAESRKGAMFAFPRITVVGRKAA</sequence>
<name>A0ACC3AZ33_9EURO</name>
<dbReference type="EMBL" id="JAOPJF010000042">
    <property type="protein sequence ID" value="KAK1143257.1"/>
    <property type="molecule type" value="Genomic_DNA"/>
</dbReference>
<proteinExistence type="predicted"/>